<dbReference type="EMBL" id="VLPL01000003">
    <property type="protein sequence ID" value="TSJ45413.1"/>
    <property type="molecule type" value="Genomic_DNA"/>
</dbReference>
<reference evidence="12 13" key="1">
    <citation type="submission" date="2019-07" db="EMBL/GenBank/DDBJ databases">
        <authorList>
            <person name="Huq M.A."/>
        </authorList>
    </citation>
    <scope>NUCLEOTIDE SEQUENCE [LARGE SCALE GENOMIC DNA]</scope>
    <source>
        <strain evidence="12 13">MAH-3</strain>
    </source>
</reference>
<dbReference type="InterPro" id="IPR016169">
    <property type="entry name" value="FAD-bd_PCMH_sub2"/>
</dbReference>
<evidence type="ECO:0000256" key="2">
    <source>
        <dbReference type="ARBA" id="ARBA00022692"/>
    </source>
</evidence>
<dbReference type="InterPro" id="IPR000644">
    <property type="entry name" value="CBS_dom"/>
</dbReference>
<dbReference type="InterPro" id="IPR002550">
    <property type="entry name" value="CNNM"/>
</dbReference>
<name>A0A556N021_9FLAO</name>
<evidence type="ECO:0000313" key="12">
    <source>
        <dbReference type="EMBL" id="TSJ45413.1"/>
    </source>
</evidence>
<protein>
    <submittedName>
        <fullName evidence="12">HlyC/CorC family transporter</fullName>
    </submittedName>
</protein>
<dbReference type="Gene3D" id="3.30.465.10">
    <property type="match status" value="1"/>
</dbReference>
<dbReference type="GO" id="GO:0050660">
    <property type="term" value="F:flavin adenine dinucleotide binding"/>
    <property type="evidence" value="ECO:0007669"/>
    <property type="project" value="InterPro"/>
</dbReference>
<dbReference type="SUPFAM" id="SSF54631">
    <property type="entry name" value="CBS-domain pair"/>
    <property type="match status" value="1"/>
</dbReference>
<organism evidence="12 13">
    <name type="scientific">Fluviicola chungangensis</name>
    <dbReference type="NCBI Taxonomy" id="2597671"/>
    <lineage>
        <taxon>Bacteria</taxon>
        <taxon>Pseudomonadati</taxon>
        <taxon>Bacteroidota</taxon>
        <taxon>Flavobacteriia</taxon>
        <taxon>Flavobacteriales</taxon>
        <taxon>Crocinitomicaceae</taxon>
        <taxon>Fluviicola</taxon>
    </lineage>
</organism>
<keyword evidence="3" id="KW-0677">Repeat</keyword>
<proteinExistence type="predicted"/>
<evidence type="ECO:0000256" key="7">
    <source>
        <dbReference type="PROSITE-ProRule" id="PRU00703"/>
    </source>
</evidence>
<dbReference type="InterPro" id="IPR005170">
    <property type="entry name" value="Transptr-assoc_dom"/>
</dbReference>
<comment type="subcellular location">
    <subcellularLocation>
        <location evidence="1">Membrane</location>
        <topology evidence="1">Multi-pass membrane protein</topology>
    </subcellularLocation>
</comment>
<dbReference type="PANTHER" id="PTHR22777">
    <property type="entry name" value="HEMOLYSIN-RELATED"/>
    <property type="match status" value="1"/>
</dbReference>
<gene>
    <name evidence="12" type="ORF">FO442_06575</name>
</gene>
<dbReference type="Pfam" id="PF03471">
    <property type="entry name" value="CorC_HlyC"/>
    <property type="match status" value="1"/>
</dbReference>
<feature type="transmembrane region" description="Helical" evidence="9">
    <location>
        <begin position="57"/>
        <end position="80"/>
    </location>
</feature>
<evidence type="ECO:0000259" key="11">
    <source>
        <dbReference type="PROSITE" id="PS51846"/>
    </source>
</evidence>
<dbReference type="PANTHER" id="PTHR22777:SF17">
    <property type="entry name" value="UPF0053 PROTEIN SLL0260"/>
    <property type="match status" value="1"/>
</dbReference>
<dbReference type="InterPro" id="IPR044751">
    <property type="entry name" value="Ion_transp-like_CBS"/>
</dbReference>
<evidence type="ECO:0000313" key="13">
    <source>
        <dbReference type="Proteomes" id="UP000316008"/>
    </source>
</evidence>
<keyword evidence="13" id="KW-1185">Reference proteome</keyword>
<dbReference type="AlphaFoldDB" id="A0A556N021"/>
<dbReference type="SUPFAM" id="SSF56176">
    <property type="entry name" value="FAD-binding/transporter-associated domain-like"/>
    <property type="match status" value="1"/>
</dbReference>
<evidence type="ECO:0000256" key="8">
    <source>
        <dbReference type="PROSITE-ProRule" id="PRU01193"/>
    </source>
</evidence>
<dbReference type="Pfam" id="PF00571">
    <property type="entry name" value="CBS"/>
    <property type="match status" value="1"/>
</dbReference>
<feature type="domain" description="CNNM transmembrane" evidence="11">
    <location>
        <begin position="1"/>
        <end position="197"/>
    </location>
</feature>
<keyword evidence="2 8" id="KW-0812">Transmembrane</keyword>
<dbReference type="Proteomes" id="UP000316008">
    <property type="component" value="Unassembled WGS sequence"/>
</dbReference>
<dbReference type="CDD" id="cd04590">
    <property type="entry name" value="CBS_pair_CorC_HlyC_assoc"/>
    <property type="match status" value="1"/>
</dbReference>
<keyword evidence="5 7" id="KW-0129">CBS domain</keyword>
<evidence type="ECO:0000259" key="10">
    <source>
        <dbReference type="PROSITE" id="PS51371"/>
    </source>
</evidence>
<evidence type="ECO:0000256" key="4">
    <source>
        <dbReference type="ARBA" id="ARBA00022989"/>
    </source>
</evidence>
<evidence type="ECO:0000256" key="1">
    <source>
        <dbReference type="ARBA" id="ARBA00004141"/>
    </source>
</evidence>
<sequence length="418" mass="47664">MDPAVIIIIASLLFSAYSSGMEIAFVSSNRLKVELDRGKNSWYSKLLDVFYGNDGHFLATLLIANNIGIVIYGMYMADWLDPLIDSWGIKQGYLIVLLQTIISTLIVLTVAEFLPKVIFQINPNGIFRLGASPMLLIYWILYIPTKLIVWMSNGLLRIVGIRIEQSEKVLSRVDLQHFVQDVNDRMEDEADLGNEIQILQNALDFSKIRARDCMVPRMEIEAIDVEETMENLLAKFVETRLSKLLLYRDSVDNIIGYVHSYELFKKPTAITQILRPISFVPEAMPGKELLELFTKQSQSIAVVVDEYGGTSGVVTIEDVIEQIFGEIEDEHDDETWLEEQIDENTFRFSARAEISYLNRTYGLKLPESDSYETLGGLVIHELETIPQGGEEVESEHWNLIVEEVTDRRIEIIRLESIS</sequence>
<dbReference type="InterPro" id="IPR036318">
    <property type="entry name" value="FAD-bd_PCMH-like_sf"/>
</dbReference>
<dbReference type="Pfam" id="PF01595">
    <property type="entry name" value="CNNM"/>
    <property type="match status" value="1"/>
</dbReference>
<evidence type="ECO:0000256" key="3">
    <source>
        <dbReference type="ARBA" id="ARBA00022737"/>
    </source>
</evidence>
<feature type="domain" description="CBS" evidence="10">
    <location>
        <begin position="273"/>
        <end position="330"/>
    </location>
</feature>
<evidence type="ECO:0000256" key="9">
    <source>
        <dbReference type="SAM" id="Phobius"/>
    </source>
</evidence>
<accession>A0A556N021</accession>
<feature type="transmembrane region" description="Helical" evidence="9">
    <location>
        <begin position="126"/>
        <end position="143"/>
    </location>
</feature>
<evidence type="ECO:0000256" key="5">
    <source>
        <dbReference type="ARBA" id="ARBA00023122"/>
    </source>
</evidence>
<feature type="transmembrane region" description="Helical" evidence="9">
    <location>
        <begin position="92"/>
        <end position="114"/>
    </location>
</feature>
<keyword evidence="4 8" id="KW-1133">Transmembrane helix</keyword>
<dbReference type="InterPro" id="IPR046342">
    <property type="entry name" value="CBS_dom_sf"/>
</dbReference>
<dbReference type="OrthoDB" id="9798188at2"/>
<dbReference type="SMART" id="SM01091">
    <property type="entry name" value="CorC_HlyC"/>
    <property type="match status" value="1"/>
</dbReference>
<keyword evidence="6 8" id="KW-0472">Membrane</keyword>
<dbReference type="RefSeq" id="WP_144332370.1">
    <property type="nucleotide sequence ID" value="NZ_VLPL01000003.1"/>
</dbReference>
<dbReference type="GO" id="GO:0005886">
    <property type="term" value="C:plasma membrane"/>
    <property type="evidence" value="ECO:0007669"/>
    <property type="project" value="TreeGrafter"/>
</dbReference>
<evidence type="ECO:0000256" key="6">
    <source>
        <dbReference type="ARBA" id="ARBA00023136"/>
    </source>
</evidence>
<dbReference type="PROSITE" id="PS51371">
    <property type="entry name" value="CBS"/>
    <property type="match status" value="1"/>
</dbReference>
<dbReference type="PROSITE" id="PS51846">
    <property type="entry name" value="CNNM"/>
    <property type="match status" value="1"/>
</dbReference>
<dbReference type="Gene3D" id="3.10.580.10">
    <property type="entry name" value="CBS-domain"/>
    <property type="match status" value="1"/>
</dbReference>
<comment type="caution">
    <text evidence="12">The sequence shown here is derived from an EMBL/GenBank/DDBJ whole genome shotgun (WGS) entry which is preliminary data.</text>
</comment>